<feature type="region of interest" description="Disordered" evidence="8">
    <location>
        <begin position="357"/>
        <end position="395"/>
    </location>
</feature>
<dbReference type="Proteomes" id="UP000306317">
    <property type="component" value="Unassembled WGS sequence"/>
</dbReference>
<dbReference type="GO" id="GO:0009103">
    <property type="term" value="P:lipopolysaccharide biosynthetic process"/>
    <property type="evidence" value="ECO:0007669"/>
    <property type="project" value="TreeGrafter"/>
</dbReference>
<feature type="binding site" evidence="7">
    <location>
        <position position="218"/>
    </location>
    <ligand>
        <name>Mg(2+)</name>
        <dbReference type="ChEBI" id="CHEBI:18420"/>
    </ligand>
</feature>
<evidence type="ECO:0000256" key="7">
    <source>
        <dbReference type="PIRSR" id="PIRSR600715-1"/>
    </source>
</evidence>
<keyword evidence="5 9" id="KW-1133">Transmembrane helix</keyword>
<comment type="subcellular location">
    <subcellularLocation>
        <location evidence="1">Cell membrane</location>
        <topology evidence="1">Multi-pass membrane protein</topology>
    </subcellularLocation>
</comment>
<feature type="transmembrane region" description="Helical" evidence="9">
    <location>
        <begin position="133"/>
        <end position="152"/>
    </location>
</feature>
<evidence type="ECO:0000256" key="8">
    <source>
        <dbReference type="SAM" id="MobiDB-lite"/>
    </source>
</evidence>
<dbReference type="InterPro" id="IPR018480">
    <property type="entry name" value="PNAcMuramoyl-5peptid_Trfase_CS"/>
</dbReference>
<sequence length="395" mass="41901">MTFDPRILESCAIATGVSAVSLMALLPLGRRLGLVDRPDQGRKRHAFSTPLVGGLAIAIGMLAGWWHADVFTPFEDAVIWTTLMLVVVGVADDLLDLRVGVRVVAELGAIAIVVIKSGVCIRSLGTVHGHELTLGWLGIPFTVVAVIGLLNAFNLIDGIDGLAGCLALVAAGGIELLGRHTGSNLQFAAVAVIAAALVPYLAANLGLFGRAGKVFLGDAGSVMLGYLLAWSLIGMSQGQPRQISPGLVLWCVALPVFDTLTVMFRRLHRGESPFTADRGHIHHLLMDAGLKSRDTLICLVAFAALMPVLGHVIHQLAGALANAVAFVVLLAMYALFTAYLGQRQELKQPSPRIVSRALAGSRMPARHPSRMRQRGGEGAQRDAQPRVQRGTDLPT</sequence>
<feature type="transmembrane region" description="Helical" evidence="9">
    <location>
        <begin position="215"/>
        <end position="235"/>
    </location>
</feature>
<keyword evidence="3" id="KW-0808">Transferase</keyword>
<dbReference type="PANTHER" id="PTHR22926:SF3">
    <property type="entry name" value="UNDECAPRENYL-PHOSPHATE ALPHA-N-ACETYLGLUCOSAMINYL 1-PHOSPHATE TRANSFERASE"/>
    <property type="match status" value="1"/>
</dbReference>
<feature type="compositionally biased region" description="Basic residues" evidence="8">
    <location>
        <begin position="364"/>
        <end position="373"/>
    </location>
</feature>
<feature type="transmembrane region" description="Helical" evidence="9">
    <location>
        <begin position="6"/>
        <end position="26"/>
    </location>
</feature>
<dbReference type="PANTHER" id="PTHR22926">
    <property type="entry name" value="PHOSPHO-N-ACETYLMURAMOYL-PENTAPEPTIDE-TRANSFERASE"/>
    <property type="match status" value="1"/>
</dbReference>
<dbReference type="CDD" id="cd06853">
    <property type="entry name" value="GT_WecA_like"/>
    <property type="match status" value="1"/>
</dbReference>
<evidence type="ECO:0008006" key="12">
    <source>
        <dbReference type="Google" id="ProtNLM"/>
    </source>
</evidence>
<dbReference type="RefSeq" id="WP_168709563.1">
    <property type="nucleotide sequence ID" value="NZ_MWIO01000010.1"/>
</dbReference>
<evidence type="ECO:0000256" key="1">
    <source>
        <dbReference type="ARBA" id="ARBA00004651"/>
    </source>
</evidence>
<feature type="transmembrane region" description="Helical" evidence="9">
    <location>
        <begin position="295"/>
        <end position="313"/>
    </location>
</feature>
<keyword evidence="6 9" id="KW-0472">Membrane</keyword>
<evidence type="ECO:0000313" key="10">
    <source>
        <dbReference type="EMBL" id="THD09270.1"/>
    </source>
</evidence>
<dbReference type="EMBL" id="MWIO01000010">
    <property type="protein sequence ID" value="THD09270.1"/>
    <property type="molecule type" value="Genomic_DNA"/>
</dbReference>
<evidence type="ECO:0000313" key="11">
    <source>
        <dbReference type="Proteomes" id="UP000306317"/>
    </source>
</evidence>
<keyword evidence="2" id="KW-1003">Cell membrane</keyword>
<evidence type="ECO:0000256" key="5">
    <source>
        <dbReference type="ARBA" id="ARBA00022989"/>
    </source>
</evidence>
<reference evidence="10 11" key="1">
    <citation type="submission" date="2017-02" db="EMBL/GenBank/DDBJ databases">
        <title>Whole genome sequencing of Rhodanobacter lindaniclasticus DSM 17932.</title>
        <authorList>
            <person name="Kumar S."/>
            <person name="Patil P."/>
            <person name="Patil P.B."/>
        </authorList>
    </citation>
    <scope>NUCLEOTIDE SEQUENCE [LARGE SCALE GENOMIC DNA]</scope>
    <source>
        <strain evidence="10 11">DSM 17932</strain>
    </source>
</reference>
<dbReference type="GO" id="GO:0005886">
    <property type="term" value="C:plasma membrane"/>
    <property type="evidence" value="ECO:0007669"/>
    <property type="project" value="UniProtKB-SubCell"/>
</dbReference>
<keyword evidence="7" id="KW-0479">Metal-binding</keyword>
<dbReference type="InterPro" id="IPR000715">
    <property type="entry name" value="Glycosyl_transferase_4"/>
</dbReference>
<dbReference type="GO" id="GO:0016780">
    <property type="term" value="F:phosphotransferase activity, for other substituted phosphate groups"/>
    <property type="evidence" value="ECO:0007669"/>
    <property type="project" value="InterPro"/>
</dbReference>
<feature type="transmembrane region" description="Helical" evidence="9">
    <location>
        <begin position="319"/>
        <end position="340"/>
    </location>
</feature>
<dbReference type="Pfam" id="PF00953">
    <property type="entry name" value="Glycos_transf_4"/>
    <property type="match status" value="1"/>
</dbReference>
<dbReference type="GO" id="GO:0071555">
    <property type="term" value="P:cell wall organization"/>
    <property type="evidence" value="ECO:0007669"/>
    <property type="project" value="TreeGrafter"/>
</dbReference>
<dbReference type="AlphaFoldDB" id="A0A4S3KKS3"/>
<evidence type="ECO:0000256" key="2">
    <source>
        <dbReference type="ARBA" id="ARBA00022475"/>
    </source>
</evidence>
<gene>
    <name evidence="10" type="ORF">B1991_02895</name>
</gene>
<accession>A0A4S3KKS3</accession>
<protein>
    <recommendedName>
        <fullName evidence="12">Undecaprenyl-phosphate alpha-N-acetylglucosaminyl 1-phosphate transferase</fullName>
    </recommendedName>
</protein>
<evidence type="ECO:0000256" key="9">
    <source>
        <dbReference type="SAM" id="Phobius"/>
    </source>
</evidence>
<evidence type="ECO:0000256" key="3">
    <source>
        <dbReference type="ARBA" id="ARBA00022679"/>
    </source>
</evidence>
<keyword evidence="7" id="KW-0460">Magnesium</keyword>
<feature type="transmembrane region" description="Helical" evidence="9">
    <location>
        <begin position="247"/>
        <end position="264"/>
    </location>
</feature>
<feature type="transmembrane region" description="Helical" evidence="9">
    <location>
        <begin position="47"/>
        <end position="66"/>
    </location>
</feature>
<dbReference type="GO" id="GO:0046872">
    <property type="term" value="F:metal ion binding"/>
    <property type="evidence" value="ECO:0007669"/>
    <property type="project" value="UniProtKB-KW"/>
</dbReference>
<evidence type="ECO:0000256" key="4">
    <source>
        <dbReference type="ARBA" id="ARBA00022692"/>
    </source>
</evidence>
<feature type="binding site" evidence="7">
    <location>
        <position position="154"/>
    </location>
    <ligand>
        <name>Mg(2+)</name>
        <dbReference type="ChEBI" id="CHEBI:18420"/>
    </ligand>
</feature>
<dbReference type="GO" id="GO:0044038">
    <property type="term" value="P:cell wall macromolecule biosynthetic process"/>
    <property type="evidence" value="ECO:0007669"/>
    <property type="project" value="TreeGrafter"/>
</dbReference>
<comment type="cofactor">
    <cofactor evidence="7">
        <name>Mg(2+)</name>
        <dbReference type="ChEBI" id="CHEBI:18420"/>
    </cofactor>
</comment>
<keyword evidence="11" id="KW-1185">Reference proteome</keyword>
<feature type="transmembrane region" description="Helical" evidence="9">
    <location>
        <begin position="107"/>
        <end position="127"/>
    </location>
</feature>
<feature type="transmembrane region" description="Helical" evidence="9">
    <location>
        <begin position="184"/>
        <end position="203"/>
    </location>
</feature>
<dbReference type="PROSITE" id="PS01348">
    <property type="entry name" value="MRAY_2"/>
    <property type="match status" value="1"/>
</dbReference>
<name>A0A4S3KKS3_9GAMM</name>
<proteinExistence type="predicted"/>
<evidence type="ECO:0000256" key="6">
    <source>
        <dbReference type="ARBA" id="ARBA00023136"/>
    </source>
</evidence>
<keyword evidence="4 9" id="KW-0812">Transmembrane</keyword>
<comment type="caution">
    <text evidence="10">The sequence shown here is derived from an EMBL/GenBank/DDBJ whole genome shotgun (WGS) entry which is preliminary data.</text>
</comment>
<organism evidence="10 11">
    <name type="scientific">Rhodanobacter lindaniclasticus</name>
    <dbReference type="NCBI Taxonomy" id="75310"/>
    <lineage>
        <taxon>Bacteria</taxon>
        <taxon>Pseudomonadati</taxon>
        <taxon>Pseudomonadota</taxon>
        <taxon>Gammaproteobacteria</taxon>
        <taxon>Lysobacterales</taxon>
        <taxon>Rhodanobacteraceae</taxon>
        <taxon>Rhodanobacter</taxon>
    </lineage>
</organism>